<evidence type="ECO:0000256" key="1">
    <source>
        <dbReference type="ARBA" id="ARBA00004496"/>
    </source>
</evidence>
<keyword evidence="5" id="KW-0805">Transcription regulation</keyword>
<keyword evidence="4" id="KW-0902">Two-component regulatory system</keyword>
<dbReference type="Proteomes" id="UP001596233">
    <property type="component" value="Unassembled WGS sequence"/>
</dbReference>
<evidence type="ECO:0000256" key="6">
    <source>
        <dbReference type="ARBA" id="ARBA00023125"/>
    </source>
</evidence>
<dbReference type="SUPFAM" id="SSF52172">
    <property type="entry name" value="CheY-like"/>
    <property type="match status" value="1"/>
</dbReference>
<dbReference type="PROSITE" id="PS50110">
    <property type="entry name" value="RESPONSE_REGULATORY"/>
    <property type="match status" value="1"/>
</dbReference>
<evidence type="ECO:0000313" key="12">
    <source>
        <dbReference type="Proteomes" id="UP001596233"/>
    </source>
</evidence>
<feature type="domain" description="Response regulatory" evidence="10">
    <location>
        <begin position="3"/>
        <end position="120"/>
    </location>
</feature>
<dbReference type="InterPro" id="IPR020449">
    <property type="entry name" value="Tscrpt_reg_AraC-type_HTH"/>
</dbReference>
<dbReference type="InterPro" id="IPR001789">
    <property type="entry name" value="Sig_transdc_resp-reg_receiver"/>
</dbReference>
<dbReference type="SMART" id="SM00342">
    <property type="entry name" value="HTH_ARAC"/>
    <property type="match status" value="1"/>
</dbReference>
<dbReference type="SMART" id="SM00448">
    <property type="entry name" value="REC"/>
    <property type="match status" value="1"/>
</dbReference>
<gene>
    <name evidence="11" type="ORF">ACFP56_09655</name>
</gene>
<evidence type="ECO:0000256" key="5">
    <source>
        <dbReference type="ARBA" id="ARBA00023015"/>
    </source>
</evidence>
<keyword evidence="2" id="KW-0963">Cytoplasm</keyword>
<dbReference type="InterPro" id="IPR009057">
    <property type="entry name" value="Homeodomain-like_sf"/>
</dbReference>
<dbReference type="CDD" id="cd17536">
    <property type="entry name" value="REC_YesN-like"/>
    <property type="match status" value="1"/>
</dbReference>
<dbReference type="PANTHER" id="PTHR42713">
    <property type="entry name" value="HISTIDINE KINASE-RELATED"/>
    <property type="match status" value="1"/>
</dbReference>
<dbReference type="InterPro" id="IPR051552">
    <property type="entry name" value="HptR"/>
</dbReference>
<evidence type="ECO:0000256" key="4">
    <source>
        <dbReference type="ARBA" id="ARBA00023012"/>
    </source>
</evidence>
<dbReference type="Gene3D" id="1.10.10.60">
    <property type="entry name" value="Homeodomain-like"/>
    <property type="match status" value="2"/>
</dbReference>
<dbReference type="InterPro" id="IPR018060">
    <property type="entry name" value="HTH_AraC"/>
</dbReference>
<organism evidence="11 12">
    <name type="scientific">Paenibacillus septentrionalis</name>
    <dbReference type="NCBI Taxonomy" id="429342"/>
    <lineage>
        <taxon>Bacteria</taxon>
        <taxon>Bacillati</taxon>
        <taxon>Bacillota</taxon>
        <taxon>Bacilli</taxon>
        <taxon>Bacillales</taxon>
        <taxon>Paenibacillaceae</taxon>
        <taxon>Paenibacillus</taxon>
    </lineage>
</organism>
<dbReference type="Gene3D" id="3.40.50.2300">
    <property type="match status" value="1"/>
</dbReference>
<comment type="subcellular location">
    <subcellularLocation>
        <location evidence="1">Cytoplasm</location>
    </subcellularLocation>
</comment>
<comment type="caution">
    <text evidence="11">The sequence shown here is derived from an EMBL/GenBank/DDBJ whole genome shotgun (WGS) entry which is preliminary data.</text>
</comment>
<dbReference type="PROSITE" id="PS01124">
    <property type="entry name" value="HTH_ARAC_FAMILY_2"/>
    <property type="match status" value="1"/>
</dbReference>
<evidence type="ECO:0000259" key="10">
    <source>
        <dbReference type="PROSITE" id="PS50110"/>
    </source>
</evidence>
<proteinExistence type="predicted"/>
<evidence type="ECO:0000256" key="8">
    <source>
        <dbReference type="PROSITE-ProRule" id="PRU00169"/>
    </source>
</evidence>
<name>A0ABW1V263_9BACL</name>
<evidence type="ECO:0000256" key="7">
    <source>
        <dbReference type="ARBA" id="ARBA00023163"/>
    </source>
</evidence>
<keyword evidence="7" id="KW-0804">Transcription</keyword>
<accession>A0ABW1V263</accession>
<dbReference type="EMBL" id="JBHSTE010000003">
    <property type="protein sequence ID" value="MFC6332887.1"/>
    <property type="molecule type" value="Genomic_DNA"/>
</dbReference>
<reference evidence="12" key="1">
    <citation type="journal article" date="2019" name="Int. J. Syst. Evol. Microbiol.">
        <title>The Global Catalogue of Microorganisms (GCM) 10K type strain sequencing project: providing services to taxonomists for standard genome sequencing and annotation.</title>
        <authorList>
            <consortium name="The Broad Institute Genomics Platform"/>
            <consortium name="The Broad Institute Genome Sequencing Center for Infectious Disease"/>
            <person name="Wu L."/>
            <person name="Ma J."/>
        </authorList>
    </citation>
    <scope>NUCLEOTIDE SEQUENCE [LARGE SCALE GENOMIC DNA]</scope>
    <source>
        <strain evidence="12">PCU 280</strain>
    </source>
</reference>
<keyword evidence="3 8" id="KW-0597">Phosphoprotein</keyword>
<evidence type="ECO:0000259" key="9">
    <source>
        <dbReference type="PROSITE" id="PS01124"/>
    </source>
</evidence>
<dbReference type="InterPro" id="IPR011006">
    <property type="entry name" value="CheY-like_superfamily"/>
</dbReference>
<protein>
    <submittedName>
        <fullName evidence="11">Response regulator</fullName>
    </submittedName>
</protein>
<dbReference type="Pfam" id="PF00072">
    <property type="entry name" value="Response_reg"/>
    <property type="match status" value="1"/>
</dbReference>
<sequence length="454" mass="52380">MYNLLIVDDEPLICQGLSSLLTASGISIDYIYTAHSGYEALDYLRMEQIDLLITDIQMGSMSGIELMQQAKIIKPWVQVIVISAHETFQYAQQAMRLGAKDYIIKPLNSEQLLASIRHVLLHMDKSEHAHEQMLSQLGNNEHFRMQAPLPERDQLLGRLEQADPKAQSVIIAELANRYHTIVSGPYVSVLKLKLNSISKTNQEQDGKGAGRSYTAQEERLLRYAALNIASELLDQHWNYCIYEEGEQRITILVQWSEQQYGDSSVDKINQLEMLGRSLQHNIEKYLGLSSVVGISQIFKGLEFMNEAYAQAEKALAWSRRFQDHYVFYFGDFKWDIYGGSEPDEAEIAAQNNMIVERCRAYIDQNYGQKGLTLNEIAQKNHVSPNYLSYLFKKISGYNLWEYVVKLRMEESKRLLLQTDMRRYEIAEQVGYESPEHFSKIFKKYYGLSPSEMKK</sequence>
<dbReference type="RefSeq" id="WP_379233788.1">
    <property type="nucleotide sequence ID" value="NZ_JBHSTE010000003.1"/>
</dbReference>
<keyword evidence="6" id="KW-0238">DNA-binding</keyword>
<dbReference type="Pfam" id="PF12833">
    <property type="entry name" value="HTH_18"/>
    <property type="match status" value="1"/>
</dbReference>
<evidence type="ECO:0000256" key="2">
    <source>
        <dbReference type="ARBA" id="ARBA00022490"/>
    </source>
</evidence>
<evidence type="ECO:0000313" key="11">
    <source>
        <dbReference type="EMBL" id="MFC6332887.1"/>
    </source>
</evidence>
<feature type="modified residue" description="4-aspartylphosphate" evidence="8">
    <location>
        <position position="55"/>
    </location>
</feature>
<dbReference type="PRINTS" id="PR00032">
    <property type="entry name" value="HTHARAC"/>
</dbReference>
<dbReference type="SUPFAM" id="SSF46689">
    <property type="entry name" value="Homeodomain-like"/>
    <property type="match status" value="2"/>
</dbReference>
<evidence type="ECO:0000256" key="3">
    <source>
        <dbReference type="ARBA" id="ARBA00022553"/>
    </source>
</evidence>
<feature type="domain" description="HTH araC/xylS-type" evidence="9">
    <location>
        <begin position="356"/>
        <end position="454"/>
    </location>
</feature>
<dbReference type="PANTHER" id="PTHR42713:SF3">
    <property type="entry name" value="TRANSCRIPTIONAL REGULATORY PROTEIN HPTR"/>
    <property type="match status" value="1"/>
</dbReference>
<keyword evidence="12" id="KW-1185">Reference proteome</keyword>